<keyword evidence="2 4" id="KW-0863">Zinc-finger</keyword>
<keyword evidence="3" id="KW-0862">Zinc</keyword>
<dbReference type="Gene3D" id="2.170.270.10">
    <property type="entry name" value="SET domain"/>
    <property type="match status" value="1"/>
</dbReference>
<dbReference type="Pfam" id="PF01753">
    <property type="entry name" value="zf-MYND"/>
    <property type="match status" value="1"/>
</dbReference>
<feature type="region of interest" description="Disordered" evidence="5">
    <location>
        <begin position="471"/>
        <end position="563"/>
    </location>
</feature>
<dbReference type="PANTHER" id="PTHR12197:SF241">
    <property type="entry name" value="MYND-TYPE DOMAIN-CONTAINING PROTEIN"/>
    <property type="match status" value="1"/>
</dbReference>
<dbReference type="SUPFAM" id="SSF144232">
    <property type="entry name" value="HIT/MYND zinc finger-like"/>
    <property type="match status" value="1"/>
</dbReference>
<keyword evidence="1" id="KW-0479">Metal-binding</keyword>
<keyword evidence="8" id="KW-1185">Reference proteome</keyword>
<dbReference type="SUPFAM" id="SSF48452">
    <property type="entry name" value="TPR-like"/>
    <property type="match status" value="1"/>
</dbReference>
<dbReference type="Proteomes" id="UP000024635">
    <property type="component" value="Unassembled WGS sequence"/>
</dbReference>
<evidence type="ECO:0000256" key="1">
    <source>
        <dbReference type="ARBA" id="ARBA00022723"/>
    </source>
</evidence>
<gene>
    <name evidence="7" type="primary">Acey_s0121.g958</name>
    <name evidence="7" type="synonym">Acey-set-30</name>
    <name evidence="7" type="ORF">Y032_0121g958</name>
</gene>
<feature type="compositionally biased region" description="Basic and acidic residues" evidence="5">
    <location>
        <begin position="495"/>
        <end position="509"/>
    </location>
</feature>
<proteinExistence type="predicted"/>
<dbReference type="InterPro" id="IPR002893">
    <property type="entry name" value="Znf_MYND"/>
</dbReference>
<feature type="compositionally biased region" description="Polar residues" evidence="5">
    <location>
        <begin position="479"/>
        <end position="493"/>
    </location>
</feature>
<name>A0A016TAG9_9BILA</name>
<evidence type="ECO:0000313" key="7">
    <source>
        <dbReference type="EMBL" id="EYB99604.1"/>
    </source>
</evidence>
<evidence type="ECO:0000256" key="5">
    <source>
        <dbReference type="SAM" id="MobiDB-lite"/>
    </source>
</evidence>
<protein>
    <recommendedName>
        <fullName evidence="6">MYND-type domain-containing protein</fullName>
    </recommendedName>
</protein>
<feature type="domain" description="MYND-type" evidence="6">
    <location>
        <begin position="41"/>
        <end position="79"/>
    </location>
</feature>
<dbReference type="STRING" id="53326.A0A016TAG9"/>
<evidence type="ECO:0000313" key="8">
    <source>
        <dbReference type="Proteomes" id="UP000024635"/>
    </source>
</evidence>
<dbReference type="InterPro" id="IPR050869">
    <property type="entry name" value="H3K4_H4K5_MeTrfase"/>
</dbReference>
<evidence type="ECO:0000256" key="3">
    <source>
        <dbReference type="ARBA" id="ARBA00022833"/>
    </source>
</evidence>
<comment type="caution">
    <text evidence="7">The sequence shown here is derived from an EMBL/GenBank/DDBJ whole genome shotgun (WGS) entry which is preliminary data.</text>
</comment>
<reference evidence="8" key="1">
    <citation type="journal article" date="2015" name="Nat. Genet.">
        <title>The genome and transcriptome of the zoonotic hookworm Ancylostoma ceylanicum identify infection-specific gene families.</title>
        <authorList>
            <person name="Schwarz E.M."/>
            <person name="Hu Y."/>
            <person name="Antoshechkin I."/>
            <person name="Miller M.M."/>
            <person name="Sternberg P.W."/>
            <person name="Aroian R.V."/>
        </authorList>
    </citation>
    <scope>NUCLEOTIDE SEQUENCE</scope>
    <source>
        <strain evidence="8">HY135</strain>
    </source>
</reference>
<evidence type="ECO:0000259" key="6">
    <source>
        <dbReference type="PROSITE" id="PS50865"/>
    </source>
</evidence>
<dbReference type="InterPro" id="IPR011990">
    <property type="entry name" value="TPR-like_helical_dom_sf"/>
</dbReference>
<dbReference type="InterPro" id="IPR046341">
    <property type="entry name" value="SET_dom_sf"/>
</dbReference>
<dbReference type="Gene3D" id="1.25.40.10">
    <property type="entry name" value="Tetratricopeptide repeat domain"/>
    <property type="match status" value="1"/>
</dbReference>
<accession>A0A016TAG9</accession>
<dbReference type="GO" id="GO:0008270">
    <property type="term" value="F:zinc ion binding"/>
    <property type="evidence" value="ECO:0007669"/>
    <property type="project" value="UniProtKB-KW"/>
</dbReference>
<sequence>MPKALESSISGWKTDMSTKPPRMRFYPFAYALFTEELCNYCWYCLAPVETKKRCLGCGFALFCGKDCQTLGWKDHKAECKGLRKVSSIPDIEIRMLGRIVLRHKEICSGKDKKTENFYKDRTSKRSLLEIWSHTDLIQKDQYAMRKFEDIYKQLVEFYEAKFLLPKEMVFELHCRDYINRHAISDRGYMKEIGKGLYLDLCAYDHSCRPNTIYTCNGFIATLRALNSKVVMEDKTKTFYSYIDLLSSLQQRKKQLKDTWYFDCQCERCTDPDDHILTSILCPRCPPNERETLSIFGEHAHKDAKSAVITCTKCGNEVPKEYVMEAVSAMRFIDKIIEDREMEQMPKKTRIEFLEDLLERFTKILSPSNIYLCKLIQNLIPLTPPDNNEELLRLHLQAENCVRRCFPHNHPANAFHLRNIGIFLNNLDRCEEAVKYFREADEILEFTLDSDHLMTVENRELLEQTLKNLGIPAKDEKVENSTAKHTASPENASSDGKAESGKDKAMENPKKNGVQKKAGDCATKENTTPAELPKKAASSGKTEPKMKYADLFSDDLSDLPDLIL</sequence>
<evidence type="ECO:0000256" key="4">
    <source>
        <dbReference type="PROSITE-ProRule" id="PRU00134"/>
    </source>
</evidence>
<dbReference type="EMBL" id="JARK01001457">
    <property type="protein sequence ID" value="EYB99604.1"/>
    <property type="molecule type" value="Genomic_DNA"/>
</dbReference>
<evidence type="ECO:0000256" key="2">
    <source>
        <dbReference type="ARBA" id="ARBA00022771"/>
    </source>
</evidence>
<dbReference type="PROSITE" id="PS50865">
    <property type="entry name" value="ZF_MYND_2"/>
    <property type="match status" value="1"/>
</dbReference>
<dbReference type="GO" id="GO:0005634">
    <property type="term" value="C:nucleus"/>
    <property type="evidence" value="ECO:0007669"/>
    <property type="project" value="TreeGrafter"/>
</dbReference>
<dbReference type="AlphaFoldDB" id="A0A016TAG9"/>
<dbReference type="Gene3D" id="6.10.140.2220">
    <property type="match status" value="1"/>
</dbReference>
<dbReference type="PANTHER" id="PTHR12197">
    <property type="entry name" value="HISTONE-LYSINE N-METHYLTRANSFERASE SMYD"/>
    <property type="match status" value="1"/>
</dbReference>
<organism evidence="7 8">
    <name type="scientific">Ancylostoma ceylanicum</name>
    <dbReference type="NCBI Taxonomy" id="53326"/>
    <lineage>
        <taxon>Eukaryota</taxon>
        <taxon>Metazoa</taxon>
        <taxon>Ecdysozoa</taxon>
        <taxon>Nematoda</taxon>
        <taxon>Chromadorea</taxon>
        <taxon>Rhabditida</taxon>
        <taxon>Rhabditina</taxon>
        <taxon>Rhabditomorpha</taxon>
        <taxon>Strongyloidea</taxon>
        <taxon>Ancylostomatidae</taxon>
        <taxon>Ancylostomatinae</taxon>
        <taxon>Ancylostoma</taxon>
    </lineage>
</organism>
<dbReference type="OrthoDB" id="265717at2759"/>
<dbReference type="Gene3D" id="1.10.220.160">
    <property type="match status" value="1"/>
</dbReference>